<protein>
    <submittedName>
        <fullName evidence="2">Outer membrane protein slp</fullName>
    </submittedName>
</protein>
<dbReference type="Pfam" id="PF03843">
    <property type="entry name" value="Slp"/>
    <property type="match status" value="1"/>
</dbReference>
<dbReference type="InterPro" id="IPR004658">
    <property type="entry name" value="OMP_Slp"/>
</dbReference>
<gene>
    <name evidence="2" type="primary">slp</name>
    <name evidence="2" type="ORF">NCTC5908_00074</name>
</gene>
<dbReference type="PROSITE" id="PS51257">
    <property type="entry name" value="PROKAR_LIPOPROTEIN"/>
    <property type="match status" value="1"/>
</dbReference>
<dbReference type="Proteomes" id="UP000253728">
    <property type="component" value="Unassembled WGS sequence"/>
</dbReference>
<evidence type="ECO:0000313" key="2">
    <source>
        <dbReference type="EMBL" id="SSY92745.1"/>
    </source>
</evidence>
<dbReference type="PIRSF" id="PIRSF004982">
    <property type="entry name" value="SlP"/>
    <property type="match status" value="1"/>
</dbReference>
<accession>A0A336N1Z9</accession>
<organism evidence="2 3">
    <name type="scientific">Aggregatibacter aphrophilus</name>
    <name type="common">Haemophilus aphrophilus</name>
    <dbReference type="NCBI Taxonomy" id="732"/>
    <lineage>
        <taxon>Bacteria</taxon>
        <taxon>Pseudomonadati</taxon>
        <taxon>Pseudomonadota</taxon>
        <taxon>Gammaproteobacteria</taxon>
        <taxon>Pasteurellales</taxon>
        <taxon>Pasteurellaceae</taxon>
        <taxon>Aggregatibacter</taxon>
    </lineage>
</organism>
<reference evidence="2 3" key="1">
    <citation type="submission" date="2018-06" db="EMBL/GenBank/DDBJ databases">
        <authorList>
            <consortium name="Pathogen Informatics"/>
            <person name="Doyle S."/>
        </authorList>
    </citation>
    <scope>NUCLEOTIDE SEQUENCE [LARGE SCALE GENOMIC DNA]</scope>
    <source>
        <strain evidence="2 3">NCTC5908</strain>
    </source>
</reference>
<feature type="signal peptide" evidence="1">
    <location>
        <begin position="1"/>
        <end position="22"/>
    </location>
</feature>
<evidence type="ECO:0000313" key="3">
    <source>
        <dbReference type="Proteomes" id="UP000253728"/>
    </source>
</evidence>
<dbReference type="NCBIfam" id="TIGR00752">
    <property type="entry name" value="slp"/>
    <property type="match status" value="1"/>
</dbReference>
<proteinExistence type="predicted"/>
<dbReference type="AlphaFoldDB" id="A0A336N1Z9"/>
<dbReference type="STRING" id="732.ADJ80_09195"/>
<feature type="chain" id="PRO_5016313710" evidence="1">
    <location>
        <begin position="23"/>
        <end position="205"/>
    </location>
</feature>
<name>A0A336N1Z9_AGGAP</name>
<dbReference type="GO" id="GO:0019867">
    <property type="term" value="C:outer membrane"/>
    <property type="evidence" value="ECO:0007669"/>
    <property type="project" value="InterPro"/>
</dbReference>
<keyword evidence="1" id="KW-0732">Signal</keyword>
<evidence type="ECO:0000256" key="1">
    <source>
        <dbReference type="SAM" id="SignalP"/>
    </source>
</evidence>
<dbReference type="PANTHER" id="PTHR37530:SF1">
    <property type="entry name" value="OUTER MEMBRANE PROTEIN SLP"/>
    <property type="match status" value="1"/>
</dbReference>
<sequence length="205" mass="23271">MRKKTWLILTALSLGLVGCVSAPQGFEPKRFDALNLKSVQLQDYDCQCKKVRLGGKVISATALKNQTKIEVLNQTVAYFSAKPIVDSHSDGRFIAYLNGFVEPENLKDQYVTVAGVLKGKETGNIDQAEYSYPVVQADQYRIWKLVKEYYYDPDDFYDYGPFRPYGWGFSSRFSGLNPVFVTIYTNFNTIKIETILRNINGKTLA</sequence>
<dbReference type="PANTHER" id="PTHR37530">
    <property type="entry name" value="OUTER MEMBRANE PROTEIN SLP"/>
    <property type="match status" value="1"/>
</dbReference>
<dbReference type="EMBL" id="UFSP01000001">
    <property type="protein sequence ID" value="SSY92745.1"/>
    <property type="molecule type" value="Genomic_DNA"/>
</dbReference>